<name>A0A5E8C622_9ASCO</name>
<keyword evidence="10" id="KW-1185">Reference proteome</keyword>
<dbReference type="PROSITE" id="PS51194">
    <property type="entry name" value="HELICASE_CTER"/>
    <property type="match status" value="1"/>
</dbReference>
<keyword evidence="5 6" id="KW-0694">RNA-binding</keyword>
<protein>
    <recommendedName>
        <fullName evidence="6">ATP-dependent RNA helicase</fullName>
        <ecNumber evidence="6">3.6.4.13</ecNumber>
    </recommendedName>
</protein>
<sequence>MVGPPNSGKFAGLQMIDPKYRIQGQTTVSKINTFEALKIDTGVRNAIENDILGHLNYKQPSEIQILATKAIQAKRKNPDEFRSFLIAAETGSGKTLAYLAPLLSKLKEQEISDPNWEHLKELPIIRCIVLVPTLELTTQVISTVKRICHIAKLSSFALTPEISPRSISSKLEHRIDVLVANPEKLLATFKTQNSINGHLKYCKWVVVDEADTLMDESFVESTQKVLEATSSSATDLVFCSATIPRRFDKIMTKLYPETTRIVTHSLHKIPRHIDFRVVEVFNPPYLNSKPRALQQALYAIHNDNTESGYLKRVVVFLNHKDEIPSLATFLKEKGYDAVSISSQMTIQERKDLISDFVNPAPLLKHNENNSKVKVLLTTDLLSRGVDMNNIRNVILYDLPYSSVDLIHRAGRTGRMGKRGRVFLFVEKKESRGWVKGLEKVVKKGMVLA</sequence>
<comment type="catalytic activity">
    <reaction evidence="6">
        <text>ATP + H2O = ADP + phosphate + H(+)</text>
        <dbReference type="Rhea" id="RHEA:13065"/>
        <dbReference type="ChEBI" id="CHEBI:15377"/>
        <dbReference type="ChEBI" id="CHEBI:15378"/>
        <dbReference type="ChEBI" id="CHEBI:30616"/>
        <dbReference type="ChEBI" id="CHEBI:43474"/>
        <dbReference type="ChEBI" id="CHEBI:456216"/>
        <dbReference type="EC" id="3.6.4.13"/>
    </reaction>
</comment>
<dbReference type="InterPro" id="IPR014001">
    <property type="entry name" value="Helicase_ATP-bd"/>
</dbReference>
<evidence type="ECO:0000256" key="1">
    <source>
        <dbReference type="ARBA" id="ARBA00022741"/>
    </source>
</evidence>
<keyword evidence="3 6" id="KW-0347">Helicase</keyword>
<dbReference type="RefSeq" id="XP_031857071.1">
    <property type="nucleotide sequence ID" value="XM_032001180.1"/>
</dbReference>
<evidence type="ECO:0000313" key="10">
    <source>
        <dbReference type="Proteomes" id="UP000398389"/>
    </source>
</evidence>
<comment type="domain">
    <text evidence="6">The Q motif is unique to and characteristic of the DEAD box family of RNA helicases and controls ATP binding and hydrolysis.</text>
</comment>
<keyword evidence="2 6" id="KW-0378">Hydrolase</keyword>
<reference evidence="9 10" key="1">
    <citation type="submission" date="2019-09" db="EMBL/GenBank/DDBJ databases">
        <authorList>
            <person name="Brejova B."/>
        </authorList>
    </citation>
    <scope>NUCLEOTIDE SEQUENCE [LARGE SCALE GENOMIC DNA]</scope>
</reference>
<dbReference type="InterPro" id="IPR011545">
    <property type="entry name" value="DEAD/DEAH_box_helicase_dom"/>
</dbReference>
<dbReference type="AlphaFoldDB" id="A0A5E8C622"/>
<dbReference type="SUPFAM" id="SSF52540">
    <property type="entry name" value="P-loop containing nucleoside triphosphate hydrolases"/>
    <property type="match status" value="1"/>
</dbReference>
<dbReference type="Gene3D" id="3.40.50.300">
    <property type="entry name" value="P-loop containing nucleotide triphosphate hydrolases"/>
    <property type="match status" value="2"/>
</dbReference>
<keyword evidence="1 6" id="KW-0547">Nucleotide-binding</keyword>
<feature type="domain" description="Helicase ATP-binding" evidence="7">
    <location>
        <begin position="75"/>
        <end position="261"/>
    </location>
</feature>
<evidence type="ECO:0000256" key="4">
    <source>
        <dbReference type="ARBA" id="ARBA00022840"/>
    </source>
</evidence>
<evidence type="ECO:0000259" key="7">
    <source>
        <dbReference type="PROSITE" id="PS51192"/>
    </source>
</evidence>
<dbReference type="PROSITE" id="PS51192">
    <property type="entry name" value="HELICASE_ATP_BIND_1"/>
    <property type="match status" value="1"/>
</dbReference>
<dbReference type="OrthoDB" id="10256233at2759"/>
<evidence type="ECO:0000256" key="2">
    <source>
        <dbReference type="ARBA" id="ARBA00022801"/>
    </source>
</evidence>
<dbReference type="InterPro" id="IPR027417">
    <property type="entry name" value="P-loop_NTPase"/>
</dbReference>
<dbReference type="EMBL" id="CABVLU010000005">
    <property type="protein sequence ID" value="VVT58957.1"/>
    <property type="molecule type" value="Genomic_DNA"/>
</dbReference>
<comment type="function">
    <text evidence="6">RNA helicase.</text>
</comment>
<dbReference type="GeneID" id="43585280"/>
<gene>
    <name evidence="9" type="ORF">SAPINGB_P006469</name>
</gene>
<dbReference type="GO" id="GO:0005524">
    <property type="term" value="F:ATP binding"/>
    <property type="evidence" value="ECO:0007669"/>
    <property type="project" value="UniProtKB-UniRule"/>
</dbReference>
<dbReference type="SMART" id="SM00487">
    <property type="entry name" value="DEXDc"/>
    <property type="match status" value="1"/>
</dbReference>
<evidence type="ECO:0000256" key="5">
    <source>
        <dbReference type="ARBA" id="ARBA00022884"/>
    </source>
</evidence>
<dbReference type="GO" id="GO:0003723">
    <property type="term" value="F:RNA binding"/>
    <property type="evidence" value="ECO:0007669"/>
    <property type="project" value="UniProtKB-UniRule"/>
</dbReference>
<dbReference type="GO" id="GO:0016787">
    <property type="term" value="F:hydrolase activity"/>
    <property type="evidence" value="ECO:0007669"/>
    <property type="project" value="UniProtKB-KW"/>
</dbReference>
<accession>A0A5E8C622</accession>
<dbReference type="SMART" id="SM00490">
    <property type="entry name" value="HELICc"/>
    <property type="match status" value="1"/>
</dbReference>
<organism evidence="9 10">
    <name type="scientific">Magnusiomyces paraingens</name>
    <dbReference type="NCBI Taxonomy" id="2606893"/>
    <lineage>
        <taxon>Eukaryota</taxon>
        <taxon>Fungi</taxon>
        <taxon>Dikarya</taxon>
        <taxon>Ascomycota</taxon>
        <taxon>Saccharomycotina</taxon>
        <taxon>Dipodascomycetes</taxon>
        <taxon>Dipodascales</taxon>
        <taxon>Dipodascaceae</taxon>
        <taxon>Magnusiomyces</taxon>
    </lineage>
</organism>
<dbReference type="GO" id="GO:0003724">
    <property type="term" value="F:RNA helicase activity"/>
    <property type="evidence" value="ECO:0007669"/>
    <property type="project" value="UniProtKB-EC"/>
</dbReference>
<dbReference type="Pfam" id="PF00270">
    <property type="entry name" value="DEAD"/>
    <property type="match status" value="1"/>
</dbReference>
<proteinExistence type="inferred from homology"/>
<dbReference type="Proteomes" id="UP000398389">
    <property type="component" value="Unassembled WGS sequence"/>
</dbReference>
<keyword evidence="4 6" id="KW-0067">ATP-binding</keyword>
<evidence type="ECO:0000256" key="6">
    <source>
        <dbReference type="RuleBase" id="RU365068"/>
    </source>
</evidence>
<comment type="similarity">
    <text evidence="6">Belongs to the DEAD box helicase family.</text>
</comment>
<dbReference type="InterPro" id="IPR001650">
    <property type="entry name" value="Helicase_C-like"/>
</dbReference>
<dbReference type="Pfam" id="PF00271">
    <property type="entry name" value="Helicase_C"/>
    <property type="match status" value="1"/>
</dbReference>
<dbReference type="PANTHER" id="PTHR24031">
    <property type="entry name" value="RNA HELICASE"/>
    <property type="match status" value="1"/>
</dbReference>
<feature type="domain" description="Helicase C-terminal" evidence="8">
    <location>
        <begin position="292"/>
        <end position="448"/>
    </location>
</feature>
<evidence type="ECO:0000256" key="3">
    <source>
        <dbReference type="ARBA" id="ARBA00022806"/>
    </source>
</evidence>
<dbReference type="CDD" id="cd18787">
    <property type="entry name" value="SF2_C_DEAD"/>
    <property type="match status" value="1"/>
</dbReference>
<evidence type="ECO:0000313" key="9">
    <source>
        <dbReference type="EMBL" id="VVT58957.1"/>
    </source>
</evidence>
<evidence type="ECO:0000259" key="8">
    <source>
        <dbReference type="PROSITE" id="PS51194"/>
    </source>
</evidence>
<dbReference type="EC" id="3.6.4.13" evidence="6"/>